<dbReference type="HOGENOM" id="CLU_976419_0_0_12"/>
<dbReference type="EMBL" id="CP002632">
    <property type="protein sequence ID" value="AEB15488.1"/>
    <property type="molecule type" value="Genomic_DNA"/>
</dbReference>
<dbReference type="KEGG" id="tsu:Tresu_2627"/>
<reference evidence="3" key="1">
    <citation type="submission" date="2011-04" db="EMBL/GenBank/DDBJ databases">
        <title>The complete genome of plasmid of Treponema succinifaciens DSM 2489.</title>
        <authorList>
            <person name="Lucas S."/>
            <person name="Copeland A."/>
            <person name="Lapidus A."/>
            <person name="Bruce D."/>
            <person name="Goodwin L."/>
            <person name="Pitluck S."/>
            <person name="Peters L."/>
            <person name="Kyrpides N."/>
            <person name="Mavromatis K."/>
            <person name="Ivanova N."/>
            <person name="Ovchinnikova G."/>
            <person name="Teshima H."/>
            <person name="Detter J.C."/>
            <person name="Tapia R."/>
            <person name="Han C."/>
            <person name="Land M."/>
            <person name="Hauser L."/>
            <person name="Markowitz V."/>
            <person name="Cheng J.-F."/>
            <person name="Hugenholtz P."/>
            <person name="Woyke T."/>
            <person name="Wu D."/>
            <person name="Gronow S."/>
            <person name="Wellnitz S."/>
            <person name="Brambilla E."/>
            <person name="Klenk H.-P."/>
            <person name="Eisen J.A."/>
        </authorList>
    </citation>
    <scope>NUCLEOTIDE SEQUENCE [LARGE SCALE GENOMIC DNA]</scope>
    <source>
        <strain evidence="3">ATCC 33096 / DSM 2489 / 6091</strain>
        <plasmid evidence="3">Plasmid pTRESU01</plasmid>
    </source>
</reference>
<gene>
    <name evidence="2" type="ordered locus">Tresu_2627</name>
</gene>
<feature type="signal peptide" evidence="1">
    <location>
        <begin position="1"/>
        <end position="21"/>
    </location>
</feature>
<accession>F2NYI9</accession>
<dbReference type="GeneID" id="302999727"/>
<evidence type="ECO:0008006" key="4">
    <source>
        <dbReference type="Google" id="ProtNLM"/>
    </source>
</evidence>
<geneLocation type="plasmid" evidence="2 3">
    <name>pTRESU01</name>
</geneLocation>
<keyword evidence="3" id="KW-1185">Reference proteome</keyword>
<evidence type="ECO:0000313" key="3">
    <source>
        <dbReference type="Proteomes" id="UP000006852"/>
    </source>
</evidence>
<protein>
    <recommendedName>
        <fullName evidence="4">MORN variant repeat-containing protein</fullName>
    </recommendedName>
</protein>
<evidence type="ECO:0000256" key="1">
    <source>
        <dbReference type="SAM" id="SignalP"/>
    </source>
</evidence>
<organism evidence="2 3">
    <name type="scientific">Treponema succinifaciens (strain ATCC 33096 / DSM 2489 / 6091)</name>
    <dbReference type="NCBI Taxonomy" id="869209"/>
    <lineage>
        <taxon>Bacteria</taxon>
        <taxon>Pseudomonadati</taxon>
        <taxon>Spirochaetota</taxon>
        <taxon>Spirochaetia</taxon>
        <taxon>Spirochaetales</taxon>
        <taxon>Treponemataceae</taxon>
        <taxon>Treponema</taxon>
    </lineage>
</organism>
<evidence type="ECO:0000313" key="2">
    <source>
        <dbReference type="EMBL" id="AEB15488.1"/>
    </source>
</evidence>
<keyword evidence="2" id="KW-0614">Plasmid</keyword>
<name>F2NYI9_TRES6</name>
<dbReference type="AlphaFoldDB" id="F2NYI9"/>
<dbReference type="Proteomes" id="UP000006852">
    <property type="component" value="Plasmid pTRESU01"/>
</dbReference>
<keyword evidence="1" id="KW-0732">Signal</keyword>
<sequence length="285" mass="33193">MKTKKILSFICVIFSFFTIFAKSNLTQNQKENINLLVMMKTNQELCLNFNPKHKKVYVSKITYSDYKNGIVDYGDNDFLANATEYDFIDGMISSVKAVDLYKGKSNERPWLEFLLKGTKLQVVNLSRKENPVTLFYKINGGSIEGDTAHNFKWGSEYELLEKKDRRDINEWSSDGSKELYWEIYQSDDVLEFKSDGVTYMKYQNKILMEESLDGILYRYTTTNGKGEYQKKVNGKFVMVANLERKTDNNGYLVYQKLSYPSGEVEEIIIGEKLPDVSKLQNRYYP</sequence>
<dbReference type="RefSeq" id="WP_013702736.1">
    <property type="nucleotide sequence ID" value="NC_015386.1"/>
</dbReference>
<feature type="chain" id="PRO_5003284188" description="MORN variant repeat-containing protein" evidence="1">
    <location>
        <begin position="22"/>
        <end position="285"/>
    </location>
</feature>
<proteinExistence type="predicted"/>